<evidence type="ECO:0000313" key="2">
    <source>
        <dbReference type="Proteomes" id="UP000256491"/>
    </source>
</evidence>
<comment type="caution">
    <text evidence="1">The sequence shown here is derived from an EMBL/GenBank/DDBJ whole genome shotgun (WGS) entry which is preliminary data.</text>
</comment>
<sequence>MYDYGWGQYMPDLGRWNGMDKLAEKYYSTSPNAYVMNNPVMSFDPDGREIKFFGGGIDPSTTIYGGDYSGISSFSPFGGYSGMSGGLAFGKTQAYGDLMNALQNGGDFSLKTHNGYMSWWTGGAAGNANTSQEMIAHMMKLAGSVQRDLTDIANNQYFSAGHLIASESVARFGAYSLSKALKPDYSVNYTVLDDAAKPYRITTMAGIKLKPATAATLSKFAKYGGVALAVVSIGATELQYADGQIGETERIMNHMMTGVGMIPTPWTIGAGLVYGVVTGGYQAVTGRSIFNDIGFGPQKK</sequence>
<accession>A0ABX9IRP5</accession>
<dbReference type="Proteomes" id="UP000256491">
    <property type="component" value="Unassembled WGS sequence"/>
</dbReference>
<dbReference type="EMBL" id="QNUF01000001">
    <property type="protein sequence ID" value="REC78728.1"/>
    <property type="molecule type" value="Genomic_DNA"/>
</dbReference>
<name>A0ABX9IRP5_9FLAO</name>
<keyword evidence="2" id="KW-1185">Reference proteome</keyword>
<organism evidence="1 2">
    <name type="scientific">Chryseobacterium rhizosphaerae</name>
    <dbReference type="NCBI Taxonomy" id="395937"/>
    <lineage>
        <taxon>Bacteria</taxon>
        <taxon>Pseudomonadati</taxon>
        <taxon>Bacteroidota</taxon>
        <taxon>Flavobacteriia</taxon>
        <taxon>Flavobacteriales</taxon>
        <taxon>Weeksellaceae</taxon>
        <taxon>Chryseobacterium group</taxon>
        <taxon>Chryseobacterium</taxon>
    </lineage>
</organism>
<protein>
    <recommendedName>
        <fullName evidence="3">RHS repeat-associated core domain-containing protein</fullName>
    </recommendedName>
</protein>
<reference evidence="1 2" key="1">
    <citation type="journal article" date="2010" name="Syst. Appl. Microbiol.">
        <title>Four new species of Chryseobacterium from the rhizosphere of coastal sand dune plants, Chryseobacterium elymi sp. nov., Chryseobacterium hagamense sp. nov., Chryseobacterium lathyri sp. nov. and Chryseobacterium rhizosphaerae sp. nov.</title>
        <authorList>
            <person name="Cho S.H."/>
            <person name="Lee K.S."/>
            <person name="Shin D.S."/>
            <person name="Han J.H."/>
            <person name="Park K.S."/>
            <person name="Lee C.H."/>
            <person name="Park K.H."/>
            <person name="Kim S.B."/>
        </authorList>
    </citation>
    <scope>NUCLEOTIDE SEQUENCE [LARGE SCALE GENOMIC DNA]</scope>
    <source>
        <strain evidence="1 2">KCTC 22548</strain>
    </source>
</reference>
<proteinExistence type="predicted"/>
<dbReference type="Gene3D" id="2.180.10.10">
    <property type="entry name" value="RHS repeat-associated core"/>
    <property type="match status" value="1"/>
</dbReference>
<evidence type="ECO:0008006" key="3">
    <source>
        <dbReference type="Google" id="ProtNLM"/>
    </source>
</evidence>
<evidence type="ECO:0000313" key="1">
    <source>
        <dbReference type="EMBL" id="REC78728.1"/>
    </source>
</evidence>
<gene>
    <name evidence="1" type="ORF">DRF57_00125</name>
</gene>